<dbReference type="Pfam" id="PF13148">
    <property type="entry name" value="DUF3987"/>
    <property type="match status" value="1"/>
</dbReference>
<proteinExistence type="predicted"/>
<evidence type="ECO:0000313" key="3">
    <source>
        <dbReference type="Proteomes" id="UP000595320"/>
    </source>
</evidence>
<feature type="region of interest" description="Disordered" evidence="1">
    <location>
        <begin position="1"/>
        <end position="23"/>
    </location>
</feature>
<dbReference type="AlphaFoldDB" id="A0A7T9Z5Z6"/>
<dbReference type="Proteomes" id="UP000595320">
    <property type="component" value="Chromosome"/>
</dbReference>
<organism evidence="2 3">
    <name type="scientific">Acinetobacter ursingii</name>
    <dbReference type="NCBI Taxonomy" id="108980"/>
    <lineage>
        <taxon>Bacteria</taxon>
        <taxon>Pseudomonadati</taxon>
        <taxon>Pseudomonadota</taxon>
        <taxon>Gammaproteobacteria</taxon>
        <taxon>Moraxellales</taxon>
        <taxon>Moraxellaceae</taxon>
        <taxon>Acinetobacter</taxon>
    </lineage>
</organism>
<dbReference type="RefSeq" id="WP_004998931.1">
    <property type="nucleotide sequence ID" value="NZ_CP068176.1"/>
</dbReference>
<sequence length="558" mass="63973">MNSLNRNHILPQQTTQGSQAPQQPVIISKNDKGNSEIANNTEQTMPQFWKDDWDWNKNWEIPLLDTYRDGEATPEPFPLEVLPIDIQGAIEEVEKITKAPIPLIFASCMSVISATVQGLVNATYPTLNGNKSVPCSLFFLTLADSGERKTSVDSHFKKPLIYWEKEKVKEYETAMKSFKGAKKAWDTRTKILENQMQKSSNPNSSQITSDFTTHYQNEPAKPIKKKLIIMDATTEAFMKELQSYPVKAQLSSEGGTILGSNAMGVENIMKTLGQYNELWDGNGIQRDRIAEEANVSVGEVRVTLGVAVQPSVFDQFMINTKKLGKDSGFLARFLLSRPISTKGTRFIDISRQKIETPYLKNYNERISQLLNLDIRFNNDDKIFQCIDILMSREAETLWEDFYNRIEEQQDEGGNYDHISGFASKSSEHLVRLATCLHIFCDKTGQNSLIEKDIIESAIEIMYWYIREQKRFDNKSTESELLSDLKYLLEKIKDHCDKNELIIANSKLRPKTKYGRAQFKGKYERILDTLEKLKCIRLFSRCEDKNKTLYIALNPKLEN</sequence>
<gene>
    <name evidence="2" type="ORF">I6I53_09340</name>
</gene>
<evidence type="ECO:0000256" key="1">
    <source>
        <dbReference type="SAM" id="MobiDB-lite"/>
    </source>
</evidence>
<protein>
    <submittedName>
        <fullName evidence="2">DUF3987 domain-containing protein</fullName>
    </submittedName>
</protein>
<dbReference type="EMBL" id="CP068176">
    <property type="protein sequence ID" value="QQT85151.1"/>
    <property type="molecule type" value="Genomic_DNA"/>
</dbReference>
<feature type="compositionally biased region" description="Low complexity" evidence="1">
    <location>
        <begin position="11"/>
        <end position="23"/>
    </location>
</feature>
<dbReference type="InterPro" id="IPR025048">
    <property type="entry name" value="DUF3987"/>
</dbReference>
<dbReference type="GeneID" id="66213136"/>
<name>A0A7T9Z5Z6_9GAMM</name>
<accession>A0A7T9Z5Z6</accession>
<evidence type="ECO:0000313" key="2">
    <source>
        <dbReference type="EMBL" id="QQT85151.1"/>
    </source>
</evidence>
<reference evidence="2 3" key="1">
    <citation type="submission" date="2021-01" db="EMBL/GenBank/DDBJ databases">
        <title>FDA dAtabase for Regulatory Grade micrObial Sequences (FDA-ARGOS): Supporting development and validation of Infectious Disease Dx tests.</title>
        <authorList>
            <person name="Sproer C."/>
            <person name="Gronow S."/>
            <person name="Severitt S."/>
            <person name="Schroder I."/>
            <person name="Tallon L."/>
            <person name="Sadzewicz L."/>
            <person name="Zhao X."/>
            <person name="Boylan J."/>
            <person name="Ott S."/>
            <person name="Bowen H."/>
            <person name="Vavikolanu K."/>
            <person name="Mehta A."/>
            <person name="Aluvathingal J."/>
            <person name="Nadendla S."/>
            <person name="Lowell S."/>
            <person name="Myers T."/>
            <person name="Yan Y."/>
            <person name="Sichtig H."/>
        </authorList>
    </citation>
    <scope>NUCLEOTIDE SEQUENCE [LARGE SCALE GENOMIC DNA]</scope>
    <source>
        <strain evidence="2 3">FDAARGOS_1096</strain>
    </source>
</reference>